<sequence>MSDTTIGVSDDVKGRLEPLKKEWGASSWDEFLDELVKENVEIDPEDLDEVTVEKREQIEQTRATVVGVLEALDEANMVDEAVGIIKELSQQRMLAEHRRIVEHLIEKSKTGGEINEVDRLLARMVIETEGTRDQETPAAEIARGLFDESTTAKRETKQKATSSGNESNTGGSTTPDEDESTVDSQITVSAGGMDENNEEM</sequence>
<evidence type="ECO:0000256" key="1">
    <source>
        <dbReference type="SAM" id="MobiDB-lite"/>
    </source>
</evidence>
<keyword evidence="2" id="KW-0614">Plasmid</keyword>
<proteinExistence type="predicted"/>
<dbReference type="Proteomes" id="UP000302218">
    <property type="component" value="Plasmid pNVE500"/>
</dbReference>
<feature type="region of interest" description="Disordered" evidence="1">
    <location>
        <begin position="143"/>
        <end position="200"/>
    </location>
</feature>
<dbReference type="AlphaFoldDB" id="A0A4P8WM35"/>
<reference evidence="3" key="1">
    <citation type="submission" date="2019-05" db="EMBL/GenBank/DDBJ databases">
        <title>Genome sequence and methylation pattern of the halophilic Archaeon Natrinema versiforme BOL5-4.</title>
        <authorList>
            <person name="DasSarma P."/>
            <person name="Anton B.P."/>
            <person name="DasSarma S.L."/>
            <person name="Martinez F.L."/>
            <person name="Guzman D."/>
            <person name="Roberts R.J."/>
            <person name="DasSarma S."/>
        </authorList>
    </citation>
    <scope>NUCLEOTIDE SEQUENCE [LARGE SCALE GENOMIC DNA]</scope>
    <source>
        <strain evidence="3">BOL5-4</strain>
        <plasmid evidence="3">pnve500</plasmid>
    </source>
</reference>
<dbReference type="GeneID" id="40267652"/>
<geneLocation type="plasmid" evidence="3">
    <name>pnve500</name>
</geneLocation>
<evidence type="ECO:0000313" key="3">
    <source>
        <dbReference type="Proteomes" id="UP000302218"/>
    </source>
</evidence>
<evidence type="ECO:0000313" key="2">
    <source>
        <dbReference type="EMBL" id="QCS44638.1"/>
    </source>
</evidence>
<dbReference type="OrthoDB" id="350420at2157"/>
<feature type="compositionally biased region" description="Low complexity" evidence="1">
    <location>
        <begin position="161"/>
        <end position="174"/>
    </location>
</feature>
<name>A0A4P8WM35_9EURY</name>
<dbReference type="EMBL" id="CP040331">
    <property type="protein sequence ID" value="QCS44638.1"/>
    <property type="molecule type" value="Genomic_DNA"/>
</dbReference>
<gene>
    <name evidence="2" type="ORF">FEJ81_20220</name>
</gene>
<protein>
    <submittedName>
        <fullName evidence="2">Uncharacterized protein</fullName>
    </submittedName>
</protein>
<dbReference type="RefSeq" id="WP_138247043.1">
    <property type="nucleotide sequence ID" value="NZ_CP040331.1"/>
</dbReference>
<organism evidence="2 3">
    <name type="scientific">Natrinema versiforme</name>
    <dbReference type="NCBI Taxonomy" id="88724"/>
    <lineage>
        <taxon>Archaea</taxon>
        <taxon>Methanobacteriati</taxon>
        <taxon>Methanobacteriota</taxon>
        <taxon>Stenosarchaea group</taxon>
        <taxon>Halobacteria</taxon>
        <taxon>Halobacteriales</taxon>
        <taxon>Natrialbaceae</taxon>
        <taxon>Natrinema</taxon>
    </lineage>
</organism>
<accession>A0A4P8WM35</accession>
<dbReference type="KEGG" id="nvr:FEJ81_20220"/>